<evidence type="ECO:0000313" key="2">
    <source>
        <dbReference type="EMBL" id="EFE71450.2"/>
    </source>
</evidence>
<dbReference type="AlphaFoldDB" id="D6A2L2"/>
<dbReference type="Proteomes" id="UP000003824">
    <property type="component" value="Unassembled WGS sequence"/>
</dbReference>
<evidence type="ECO:0000256" key="1">
    <source>
        <dbReference type="SAM" id="MobiDB-lite"/>
    </source>
</evidence>
<dbReference type="EMBL" id="DS999641">
    <property type="protein sequence ID" value="EFE71450.2"/>
    <property type="molecule type" value="Genomic_DNA"/>
</dbReference>
<accession>D6A2L2</accession>
<protein>
    <submittedName>
        <fullName evidence="2">Predicted protein</fullName>
    </submittedName>
</protein>
<gene>
    <name evidence="2" type="ORF">SSFG_06688</name>
</gene>
<feature type="compositionally biased region" description="Basic and acidic residues" evidence="1">
    <location>
        <begin position="39"/>
        <end position="51"/>
    </location>
</feature>
<reference evidence="3" key="1">
    <citation type="submission" date="2008-12" db="EMBL/GenBank/DDBJ databases">
        <title>Annotation of Streptomyces ghanaensis ATCC 14672.</title>
        <authorList>
            <consortium name="The Broad Institute Genome Sequencing Platform"/>
            <consortium name="Broad Institute Microbial Sequencing Center"/>
            <person name="Fischbach M."/>
            <person name="Ward D."/>
            <person name="Young S."/>
            <person name="Kodira C.D."/>
            <person name="Zeng Q."/>
            <person name="Koehrsen M."/>
            <person name="Godfrey P."/>
            <person name="Alvarado L."/>
            <person name="Berlin A.M."/>
            <person name="Borenstein D."/>
            <person name="Chen Z."/>
            <person name="Engels R."/>
            <person name="Freedman E."/>
            <person name="Gellesch M."/>
            <person name="Goldberg J."/>
            <person name="Griggs A."/>
            <person name="Gujja S."/>
            <person name="Heiman D.I."/>
            <person name="Hepburn T.A."/>
            <person name="Howarth C."/>
            <person name="Jen D."/>
            <person name="Larson L."/>
            <person name="Lewis B."/>
            <person name="Mehta T."/>
            <person name="Park D."/>
            <person name="Pearson M."/>
            <person name="Roberts A."/>
            <person name="Saif S."/>
            <person name="Shea T.D."/>
            <person name="Shenoy N."/>
            <person name="Sisk P."/>
            <person name="Stolte C."/>
            <person name="Sykes S.N."/>
            <person name="Walk T."/>
            <person name="White J."/>
            <person name="Yandava C."/>
            <person name="Straight P."/>
            <person name="Clardy J."/>
            <person name="Hung D."/>
            <person name="Kolter R."/>
            <person name="Mekalanos J."/>
            <person name="Walker S."/>
            <person name="Walsh C.T."/>
            <person name="Wieland B.L.C."/>
            <person name="Ilzarbe M."/>
            <person name="Galagan J."/>
            <person name="Nusbaum C."/>
            <person name="Birren B."/>
        </authorList>
    </citation>
    <scope>NUCLEOTIDE SEQUENCE [LARGE SCALE GENOMIC DNA]</scope>
    <source>
        <strain evidence="3">ATCC 14672 / DSM 40746 / JCM 4963 / KCTC 9882 / NRRL B-12104 / FH 1290</strain>
    </source>
</reference>
<organism evidence="2 3">
    <name type="scientific">Streptomyces viridosporus (strain ATCC 14672 / DSM 40746 / JCM 4963 / KCTC 9882 / NRRL B-12104 / FH 1290)</name>
    <name type="common">Streptomyces ghanaensis</name>
    <dbReference type="NCBI Taxonomy" id="566461"/>
    <lineage>
        <taxon>Bacteria</taxon>
        <taxon>Bacillati</taxon>
        <taxon>Actinomycetota</taxon>
        <taxon>Actinomycetes</taxon>
        <taxon>Kitasatosporales</taxon>
        <taxon>Streptomycetaceae</taxon>
        <taxon>Streptomyces</taxon>
    </lineage>
</organism>
<feature type="region of interest" description="Disordered" evidence="1">
    <location>
        <begin position="1"/>
        <end position="55"/>
    </location>
</feature>
<proteinExistence type="predicted"/>
<feature type="compositionally biased region" description="Low complexity" evidence="1">
    <location>
        <begin position="12"/>
        <end position="21"/>
    </location>
</feature>
<name>D6A2L2_STRV1</name>
<sequence length="140" mass="15093">MTGLRDTPVPAPGGSRAAPRGRGPRPARPARTAARRAQRTGEDGRERERAQRTSGVLEARELLSPARVIPAALAVGELRSAPDLPHEQFWYAGASTVRPWWVRITGNLAPRSVAFQNAVRTASALAPARQFLTSVLRRGG</sequence>
<evidence type="ECO:0000313" key="3">
    <source>
        <dbReference type="Proteomes" id="UP000003824"/>
    </source>
</evidence>